<evidence type="ECO:0000256" key="7">
    <source>
        <dbReference type="ARBA" id="ARBA00022842"/>
    </source>
</evidence>
<dbReference type="GO" id="GO:0003676">
    <property type="term" value="F:nucleic acid binding"/>
    <property type="evidence" value="ECO:0007669"/>
    <property type="project" value="InterPro"/>
</dbReference>
<dbReference type="SMART" id="SM00477">
    <property type="entry name" value="NUC"/>
    <property type="match status" value="1"/>
</dbReference>
<comment type="cofactor">
    <cofactor evidence="1">
        <name>Mg(2+)</name>
        <dbReference type="ChEBI" id="CHEBI:18420"/>
    </cofactor>
</comment>
<dbReference type="InterPro" id="IPR044925">
    <property type="entry name" value="His-Me_finger_sf"/>
</dbReference>
<dbReference type="Gene3D" id="3.40.570.10">
    <property type="entry name" value="Extracellular Endonuclease, subunit A"/>
    <property type="match status" value="1"/>
</dbReference>
<dbReference type="InterPro" id="IPR018524">
    <property type="entry name" value="DNA/RNA_endonuclease_AS"/>
</dbReference>
<evidence type="ECO:0000256" key="4">
    <source>
        <dbReference type="ARBA" id="ARBA00022723"/>
    </source>
</evidence>
<dbReference type="InterPro" id="IPR020821">
    <property type="entry name" value="ENPP1-3/EXOG-like_nuc-like"/>
</dbReference>
<dbReference type="InterPro" id="IPR001604">
    <property type="entry name" value="Endo_G_ENPP1-like_dom"/>
</dbReference>
<feature type="domain" description="DNA/RNA non-specific endonuclease/pyrophosphatase/phosphodiesterase" evidence="9">
    <location>
        <begin position="31"/>
        <end position="226"/>
    </location>
</feature>
<dbReference type="PANTHER" id="PTHR13966:SF5">
    <property type="entry name" value="ENDONUCLEASE G, MITOCHONDRIAL"/>
    <property type="match status" value="1"/>
</dbReference>
<dbReference type="SMART" id="SM00892">
    <property type="entry name" value="Endonuclease_NS"/>
    <property type="match status" value="1"/>
</dbReference>
<feature type="domain" description="ENPP1-3/EXOG-like endonuclease/phosphodiesterase" evidence="8">
    <location>
        <begin position="32"/>
        <end position="226"/>
    </location>
</feature>
<dbReference type="EC" id="3.1.30.-" evidence="10"/>
<gene>
    <name evidence="10" type="primary">nucA_1</name>
    <name evidence="10" type="ORF">SDC9_70942</name>
</gene>
<evidence type="ECO:0000313" key="10">
    <source>
        <dbReference type="EMBL" id="MPM24460.1"/>
    </source>
</evidence>
<comment type="similarity">
    <text evidence="2">Belongs to the DNA/RNA non-specific endonuclease family.</text>
</comment>
<evidence type="ECO:0000259" key="9">
    <source>
        <dbReference type="SMART" id="SM00892"/>
    </source>
</evidence>
<dbReference type="PROSITE" id="PS01070">
    <property type="entry name" value="NUCLEASE_NON_SPEC"/>
    <property type="match status" value="1"/>
</dbReference>
<evidence type="ECO:0000256" key="1">
    <source>
        <dbReference type="ARBA" id="ARBA00001946"/>
    </source>
</evidence>
<keyword evidence="4" id="KW-0479">Metal-binding</keyword>
<reference evidence="10" key="1">
    <citation type="submission" date="2019-08" db="EMBL/GenBank/DDBJ databases">
        <authorList>
            <person name="Kucharzyk K."/>
            <person name="Murdoch R.W."/>
            <person name="Higgins S."/>
            <person name="Loffler F."/>
        </authorList>
    </citation>
    <scope>NUCLEOTIDE SEQUENCE</scope>
</reference>
<evidence type="ECO:0000259" key="8">
    <source>
        <dbReference type="SMART" id="SM00477"/>
    </source>
</evidence>
<dbReference type="InterPro" id="IPR044929">
    <property type="entry name" value="DNA/RNA_non-sp_Endonuclease_sf"/>
</dbReference>
<dbReference type="PANTHER" id="PTHR13966">
    <property type="entry name" value="ENDONUCLEASE RELATED"/>
    <property type="match status" value="1"/>
</dbReference>
<evidence type="ECO:0000256" key="6">
    <source>
        <dbReference type="ARBA" id="ARBA00022801"/>
    </source>
</evidence>
<dbReference type="EMBL" id="VSSQ01004267">
    <property type="protein sequence ID" value="MPM24460.1"/>
    <property type="molecule type" value="Genomic_DNA"/>
</dbReference>
<dbReference type="CDD" id="cd00091">
    <property type="entry name" value="NUC"/>
    <property type="match status" value="1"/>
</dbReference>
<dbReference type="GO" id="GO:0016787">
    <property type="term" value="F:hydrolase activity"/>
    <property type="evidence" value="ECO:0007669"/>
    <property type="project" value="UniProtKB-KW"/>
</dbReference>
<keyword evidence="7" id="KW-0460">Magnesium</keyword>
<dbReference type="GO" id="GO:0004519">
    <property type="term" value="F:endonuclease activity"/>
    <property type="evidence" value="ECO:0007669"/>
    <property type="project" value="UniProtKB-KW"/>
</dbReference>
<dbReference type="InterPro" id="IPR040255">
    <property type="entry name" value="Non-specific_endonuclease"/>
</dbReference>
<evidence type="ECO:0000256" key="3">
    <source>
        <dbReference type="ARBA" id="ARBA00022722"/>
    </source>
</evidence>
<organism evidence="10">
    <name type="scientific">bioreactor metagenome</name>
    <dbReference type="NCBI Taxonomy" id="1076179"/>
    <lineage>
        <taxon>unclassified sequences</taxon>
        <taxon>metagenomes</taxon>
        <taxon>ecological metagenomes</taxon>
    </lineage>
</organism>
<sequence>MPRFFILIALILQLPVFGQQHPVCDSTSFIQHTCFSLCYNEKTEQANWVSYFLTPDRVSSKTAERSDDFRPDTMVKTGSADPADYKGSGYDRGHLCPAGDMAFDSTAMSESFLMSNMCPQFPGFNRGIWNSLEQKVRKWAIEFDTLFIVSGPLFYDTTYSFIGKNMVAIPDACFKVLLGKKDTSFYSVGFIIPNLSGLKNFMAYSVTVDKAEEVSGYDFFTWLDDKTETAVEENKSNLFSD</sequence>
<proteinExistence type="inferred from homology"/>
<accession>A0A644Y7L7</accession>
<evidence type="ECO:0000256" key="5">
    <source>
        <dbReference type="ARBA" id="ARBA00022759"/>
    </source>
</evidence>
<evidence type="ECO:0000256" key="2">
    <source>
        <dbReference type="ARBA" id="ARBA00010052"/>
    </source>
</evidence>
<dbReference type="GO" id="GO:0046872">
    <property type="term" value="F:metal ion binding"/>
    <property type="evidence" value="ECO:0007669"/>
    <property type="project" value="UniProtKB-KW"/>
</dbReference>
<keyword evidence="5" id="KW-0255">Endonuclease</keyword>
<dbReference type="Pfam" id="PF01223">
    <property type="entry name" value="Endonuclease_NS"/>
    <property type="match status" value="1"/>
</dbReference>
<protein>
    <submittedName>
        <fullName evidence="10">Nuclease</fullName>
        <ecNumber evidence="10">3.1.30.-</ecNumber>
    </submittedName>
</protein>
<dbReference type="AlphaFoldDB" id="A0A644Y7L7"/>
<name>A0A644Y7L7_9ZZZZ</name>
<keyword evidence="3" id="KW-0540">Nuclease</keyword>
<dbReference type="SUPFAM" id="SSF54060">
    <property type="entry name" value="His-Me finger endonucleases"/>
    <property type="match status" value="1"/>
</dbReference>
<keyword evidence="6 10" id="KW-0378">Hydrolase</keyword>
<comment type="caution">
    <text evidence="10">The sequence shown here is derived from an EMBL/GenBank/DDBJ whole genome shotgun (WGS) entry which is preliminary data.</text>
</comment>